<dbReference type="GO" id="GO:0007586">
    <property type="term" value="P:digestion"/>
    <property type="evidence" value="ECO:0007669"/>
    <property type="project" value="UniProtKB-KW"/>
</dbReference>
<evidence type="ECO:0000256" key="10">
    <source>
        <dbReference type="ARBA" id="ARBA00024195"/>
    </source>
</evidence>
<keyword evidence="8" id="KW-1015">Disulfide bond</keyword>
<dbReference type="InterPro" id="IPR009003">
    <property type="entry name" value="Peptidase_S1_PA"/>
</dbReference>
<evidence type="ECO:0000256" key="11">
    <source>
        <dbReference type="RuleBase" id="RU363034"/>
    </source>
</evidence>
<dbReference type="InterPro" id="IPR051487">
    <property type="entry name" value="Ser/Thr_Proteases_Immune/Dev"/>
</dbReference>
<dbReference type="GO" id="GO:0016485">
    <property type="term" value="P:protein processing"/>
    <property type="evidence" value="ECO:0007669"/>
    <property type="project" value="UniProtKB-ARBA"/>
</dbReference>
<gene>
    <name evidence="14" type="ORF">CHIRRI_LOCUS961</name>
</gene>
<dbReference type="AlphaFoldDB" id="A0A9P0NB03"/>
<evidence type="ECO:0000256" key="6">
    <source>
        <dbReference type="ARBA" id="ARBA00022825"/>
    </source>
</evidence>
<keyword evidence="5 11" id="KW-0378">Hydrolase</keyword>
<name>A0A9P0NB03_9DIPT</name>
<keyword evidence="7" id="KW-0865">Zymogen</keyword>
<dbReference type="Gene3D" id="2.40.10.10">
    <property type="entry name" value="Trypsin-like serine proteases"/>
    <property type="match status" value="2"/>
</dbReference>
<evidence type="ECO:0000256" key="4">
    <source>
        <dbReference type="ARBA" id="ARBA00022757"/>
    </source>
</evidence>
<dbReference type="SMART" id="SM00020">
    <property type="entry name" value="Tryp_SPc"/>
    <property type="match status" value="1"/>
</dbReference>
<organism evidence="14 15">
    <name type="scientific">Chironomus riparius</name>
    <dbReference type="NCBI Taxonomy" id="315576"/>
    <lineage>
        <taxon>Eukaryota</taxon>
        <taxon>Metazoa</taxon>
        <taxon>Ecdysozoa</taxon>
        <taxon>Arthropoda</taxon>
        <taxon>Hexapoda</taxon>
        <taxon>Insecta</taxon>
        <taxon>Pterygota</taxon>
        <taxon>Neoptera</taxon>
        <taxon>Endopterygota</taxon>
        <taxon>Diptera</taxon>
        <taxon>Nematocera</taxon>
        <taxon>Chironomoidea</taxon>
        <taxon>Chironomidae</taxon>
        <taxon>Chironominae</taxon>
        <taxon>Chironomus</taxon>
    </lineage>
</organism>
<dbReference type="CDD" id="cd00190">
    <property type="entry name" value="Tryp_SPc"/>
    <property type="match status" value="1"/>
</dbReference>
<reference evidence="14" key="1">
    <citation type="submission" date="2022-01" db="EMBL/GenBank/DDBJ databases">
        <authorList>
            <person name="King R."/>
        </authorList>
    </citation>
    <scope>NUCLEOTIDE SEQUENCE</scope>
</reference>
<feature type="chain" id="PRO_5040323516" description="Peptidase S1 domain-containing protein" evidence="12">
    <location>
        <begin position="24"/>
        <end position="375"/>
    </location>
</feature>
<evidence type="ECO:0000256" key="3">
    <source>
        <dbReference type="ARBA" id="ARBA00022670"/>
    </source>
</evidence>
<keyword evidence="2" id="KW-0964">Secreted</keyword>
<evidence type="ECO:0000313" key="15">
    <source>
        <dbReference type="Proteomes" id="UP001153620"/>
    </source>
</evidence>
<dbReference type="Proteomes" id="UP001153620">
    <property type="component" value="Chromosome 1"/>
</dbReference>
<evidence type="ECO:0000313" key="14">
    <source>
        <dbReference type="EMBL" id="CAH1708983.1"/>
    </source>
</evidence>
<sequence length="375" mass="42127">MITLKNYLLLSTFLLTISVKSESLVGSECRLRTNHQGICTDYKNCKDLIDKLRSHQIEYKDVVFCDSYGLVCCPLTDNNNPELLPPQEIAFKRRISDEKCKEYAESTKQVSYLASPILGAKPFKVVIDKCNHKSVSLIIGGTEAKPHEFPHQAVLGQGKEDSIDWVCGGSLISSQFVLTAAHCVPYANFVKIGINSLSQSSDQKLYKVVQKIVHPDYDKTITNNDIALLRLNQNVEFNEDIHTICLPTKQYDEPKAIVSGFGKTSFYDPISDKLLKVTVDKFSNSKCKELYDERPIYEKTMLCYGHYNETKDSCEGDSGGPLQVSNQHQVSCTYMQIGIVSFGPRLCGSKGVPGVYVNVFNYIDWIENIVWKDGI</sequence>
<dbReference type="PANTHER" id="PTHR24256">
    <property type="entry name" value="TRYPTASE-RELATED"/>
    <property type="match status" value="1"/>
</dbReference>
<feature type="domain" description="Peptidase S1" evidence="13">
    <location>
        <begin position="138"/>
        <end position="371"/>
    </location>
</feature>
<keyword evidence="6 11" id="KW-0720">Serine protease</keyword>
<dbReference type="PROSITE" id="PS00134">
    <property type="entry name" value="TRYPSIN_HIS"/>
    <property type="match status" value="1"/>
</dbReference>
<dbReference type="InterPro" id="IPR033116">
    <property type="entry name" value="TRYPSIN_SER"/>
</dbReference>
<keyword evidence="3 11" id="KW-0645">Protease</keyword>
<protein>
    <recommendedName>
        <fullName evidence="13">Peptidase S1 domain-containing protein</fullName>
    </recommendedName>
</protein>
<keyword evidence="15" id="KW-1185">Reference proteome</keyword>
<dbReference type="EMBL" id="OU895877">
    <property type="protein sequence ID" value="CAH1708983.1"/>
    <property type="molecule type" value="Genomic_DNA"/>
</dbReference>
<reference evidence="14" key="2">
    <citation type="submission" date="2022-10" db="EMBL/GenBank/DDBJ databases">
        <authorList>
            <consortium name="ENA_rothamsted_submissions"/>
            <consortium name="culmorum"/>
            <person name="King R."/>
        </authorList>
    </citation>
    <scope>NUCLEOTIDE SEQUENCE</scope>
</reference>
<evidence type="ECO:0000259" key="13">
    <source>
        <dbReference type="PROSITE" id="PS50240"/>
    </source>
</evidence>
<dbReference type="GO" id="GO:0005576">
    <property type="term" value="C:extracellular region"/>
    <property type="evidence" value="ECO:0007669"/>
    <property type="project" value="UniProtKB-SubCell"/>
</dbReference>
<evidence type="ECO:0000256" key="9">
    <source>
        <dbReference type="ARBA" id="ARBA00023180"/>
    </source>
</evidence>
<dbReference type="FunFam" id="2.40.10.10:FF:000047">
    <property type="entry name" value="Trypsin eta"/>
    <property type="match status" value="1"/>
</dbReference>
<accession>A0A9P0NB03</accession>
<comment type="similarity">
    <text evidence="10">Belongs to the peptidase S1 family. CLIP subfamily.</text>
</comment>
<dbReference type="Pfam" id="PF00089">
    <property type="entry name" value="Trypsin"/>
    <property type="match status" value="1"/>
</dbReference>
<dbReference type="InterPro" id="IPR018114">
    <property type="entry name" value="TRYPSIN_HIS"/>
</dbReference>
<keyword evidence="9" id="KW-0325">Glycoprotein</keyword>
<evidence type="ECO:0000256" key="1">
    <source>
        <dbReference type="ARBA" id="ARBA00004613"/>
    </source>
</evidence>
<evidence type="ECO:0000256" key="7">
    <source>
        <dbReference type="ARBA" id="ARBA00023145"/>
    </source>
</evidence>
<dbReference type="PROSITE" id="PS00135">
    <property type="entry name" value="TRYPSIN_SER"/>
    <property type="match status" value="1"/>
</dbReference>
<evidence type="ECO:0000256" key="5">
    <source>
        <dbReference type="ARBA" id="ARBA00022801"/>
    </source>
</evidence>
<keyword evidence="12" id="KW-0732">Signal</keyword>
<comment type="subcellular location">
    <subcellularLocation>
        <location evidence="1">Secreted</location>
    </subcellularLocation>
</comment>
<evidence type="ECO:0000256" key="2">
    <source>
        <dbReference type="ARBA" id="ARBA00022525"/>
    </source>
</evidence>
<feature type="signal peptide" evidence="12">
    <location>
        <begin position="1"/>
        <end position="23"/>
    </location>
</feature>
<dbReference type="SUPFAM" id="SSF50494">
    <property type="entry name" value="Trypsin-like serine proteases"/>
    <property type="match status" value="1"/>
</dbReference>
<keyword evidence="4" id="KW-0222">Digestion</keyword>
<evidence type="ECO:0000256" key="8">
    <source>
        <dbReference type="ARBA" id="ARBA00023157"/>
    </source>
</evidence>
<dbReference type="InterPro" id="IPR001254">
    <property type="entry name" value="Trypsin_dom"/>
</dbReference>
<dbReference type="InterPro" id="IPR043504">
    <property type="entry name" value="Peptidase_S1_PA_chymotrypsin"/>
</dbReference>
<dbReference type="PROSITE" id="PS50240">
    <property type="entry name" value="TRYPSIN_DOM"/>
    <property type="match status" value="1"/>
</dbReference>
<proteinExistence type="inferred from homology"/>
<dbReference type="InterPro" id="IPR001314">
    <property type="entry name" value="Peptidase_S1A"/>
</dbReference>
<dbReference type="PRINTS" id="PR00722">
    <property type="entry name" value="CHYMOTRYPSIN"/>
</dbReference>
<evidence type="ECO:0000256" key="12">
    <source>
        <dbReference type="SAM" id="SignalP"/>
    </source>
</evidence>
<dbReference type="GO" id="GO:0004252">
    <property type="term" value="F:serine-type endopeptidase activity"/>
    <property type="evidence" value="ECO:0007669"/>
    <property type="project" value="InterPro"/>
</dbReference>